<proteinExistence type="predicted"/>
<accession>A0A1T5NCU4</accession>
<dbReference type="AlphaFoldDB" id="A0A1T5NCU4"/>
<dbReference type="Proteomes" id="UP000190166">
    <property type="component" value="Unassembled WGS sequence"/>
</dbReference>
<reference evidence="1 2" key="1">
    <citation type="submission" date="2017-02" db="EMBL/GenBank/DDBJ databases">
        <authorList>
            <person name="Peterson S.W."/>
        </authorList>
    </citation>
    <scope>NUCLEOTIDE SEQUENCE [LARGE SCALE GENOMIC DNA]</scope>
    <source>
        <strain evidence="1 2">DSM 18108</strain>
    </source>
</reference>
<protein>
    <submittedName>
        <fullName evidence="1">Uncharacterized protein</fullName>
    </submittedName>
</protein>
<evidence type="ECO:0000313" key="2">
    <source>
        <dbReference type="Proteomes" id="UP000190166"/>
    </source>
</evidence>
<organism evidence="1 2">
    <name type="scientific">Chitinophaga ginsengisegetis</name>
    <dbReference type="NCBI Taxonomy" id="393003"/>
    <lineage>
        <taxon>Bacteria</taxon>
        <taxon>Pseudomonadati</taxon>
        <taxon>Bacteroidota</taxon>
        <taxon>Chitinophagia</taxon>
        <taxon>Chitinophagales</taxon>
        <taxon>Chitinophagaceae</taxon>
        <taxon>Chitinophaga</taxon>
    </lineage>
</organism>
<dbReference type="RefSeq" id="WP_079468344.1">
    <property type="nucleotide sequence ID" value="NZ_FUZZ01000001.1"/>
</dbReference>
<sequence length="126" mass="14985">MPDSLNGHVPAHESWRYILRVMEDETILFKTKLAHILSDNFERSHLRHLEVFQQRFLKMDEQISLLRHEVRDLQEAMLCSNEQTTRPASVTILQKMLTEKMDRIQSSFDILASDFQLYLKEHFPSN</sequence>
<gene>
    <name evidence="1" type="ORF">SAMN05660461_1051</name>
</gene>
<dbReference type="EMBL" id="FUZZ01000001">
    <property type="protein sequence ID" value="SKC97938.1"/>
    <property type="molecule type" value="Genomic_DNA"/>
</dbReference>
<evidence type="ECO:0000313" key="1">
    <source>
        <dbReference type="EMBL" id="SKC97938.1"/>
    </source>
</evidence>
<name>A0A1T5NCU4_9BACT</name>
<keyword evidence="2" id="KW-1185">Reference proteome</keyword>